<evidence type="ECO:0000313" key="1">
    <source>
        <dbReference type="Proteomes" id="UP000025227"/>
    </source>
</evidence>
<keyword evidence="1" id="KW-1185">Reference proteome</keyword>
<proteinExistence type="predicted"/>
<protein>
    <submittedName>
        <fullName evidence="2">TonB-dependent receptor</fullName>
    </submittedName>
</protein>
<dbReference type="Proteomes" id="UP000025227">
    <property type="component" value="Unplaced"/>
</dbReference>
<sequence length="134" mass="14787">MHRPAPPSYHLGDKPRAVPSVYAADLELVSGAANTRNSTQTGFRNYLPHTEQYENLMLNEAGDAPRPVYSTYANLSLSYNSTTDTMWKNEKAYKYSFLVPSNTIAPFGKGADMLTPTTKGSIVKQNQVSAYFDG</sequence>
<dbReference type="AlphaFoldDB" id="A0A7I4YRG4"/>
<organism evidence="1 2">
    <name type="scientific">Haemonchus contortus</name>
    <name type="common">Barber pole worm</name>
    <dbReference type="NCBI Taxonomy" id="6289"/>
    <lineage>
        <taxon>Eukaryota</taxon>
        <taxon>Metazoa</taxon>
        <taxon>Ecdysozoa</taxon>
        <taxon>Nematoda</taxon>
        <taxon>Chromadorea</taxon>
        <taxon>Rhabditida</taxon>
        <taxon>Rhabditina</taxon>
        <taxon>Rhabditomorpha</taxon>
        <taxon>Strongyloidea</taxon>
        <taxon>Trichostrongylidae</taxon>
        <taxon>Haemonchus</taxon>
    </lineage>
</organism>
<accession>A0A7I4YRG4</accession>
<dbReference type="OMA" id="HLGDKPR"/>
<evidence type="ECO:0000313" key="2">
    <source>
        <dbReference type="WBParaSite" id="HCON_00137070-00001"/>
    </source>
</evidence>
<name>A0A7I4YRG4_HAECO</name>
<dbReference type="WBParaSite" id="HCON_00137070-00001">
    <property type="protein sequence ID" value="HCON_00137070-00001"/>
    <property type="gene ID" value="HCON_00137070"/>
</dbReference>
<dbReference type="OrthoDB" id="5806034at2759"/>
<reference evidence="2" key="1">
    <citation type="submission" date="2020-12" db="UniProtKB">
        <authorList>
            <consortium name="WormBaseParasite"/>
        </authorList>
    </citation>
    <scope>IDENTIFICATION</scope>
    <source>
        <strain evidence="2">MHco3</strain>
    </source>
</reference>